<evidence type="ECO:0000259" key="1">
    <source>
        <dbReference type="Pfam" id="PF12834"/>
    </source>
</evidence>
<evidence type="ECO:0000313" key="2">
    <source>
        <dbReference type="EMBL" id="GAA3901043.1"/>
    </source>
</evidence>
<dbReference type="InterPro" id="IPR024457">
    <property type="entry name" value="Putative_integrase_N"/>
</dbReference>
<proteinExistence type="predicted"/>
<feature type="domain" description="Putative integrase N-terminal" evidence="1">
    <location>
        <begin position="1"/>
        <end position="77"/>
    </location>
</feature>
<organism evidence="2 3">
    <name type="scientific">Gibbsiella dentisursi</name>
    <dbReference type="NCBI Taxonomy" id="796890"/>
    <lineage>
        <taxon>Bacteria</taxon>
        <taxon>Pseudomonadati</taxon>
        <taxon>Pseudomonadota</taxon>
        <taxon>Gammaproteobacteria</taxon>
        <taxon>Enterobacterales</taxon>
        <taxon>Yersiniaceae</taxon>
        <taxon>Gibbsiella</taxon>
    </lineage>
</organism>
<dbReference type="Proteomes" id="UP001499994">
    <property type="component" value="Unassembled WGS sequence"/>
</dbReference>
<dbReference type="EMBL" id="BAABDG010000005">
    <property type="protein sequence ID" value="GAA3901043.1"/>
    <property type="molecule type" value="Genomic_DNA"/>
</dbReference>
<evidence type="ECO:0000313" key="3">
    <source>
        <dbReference type="Proteomes" id="UP001499994"/>
    </source>
</evidence>
<dbReference type="RefSeq" id="WP_279028422.1">
    <property type="nucleotide sequence ID" value="NZ_BAABDG010000005.1"/>
</dbReference>
<keyword evidence="3" id="KW-1185">Reference proteome</keyword>
<dbReference type="Pfam" id="PF12834">
    <property type="entry name" value="Phage_int_SAM_2"/>
    <property type="match status" value="1"/>
</dbReference>
<reference evidence="3" key="1">
    <citation type="journal article" date="2019" name="Int. J. Syst. Evol. Microbiol.">
        <title>The Global Catalogue of Microorganisms (GCM) 10K type strain sequencing project: providing services to taxonomists for standard genome sequencing and annotation.</title>
        <authorList>
            <consortium name="The Broad Institute Genomics Platform"/>
            <consortium name="The Broad Institute Genome Sequencing Center for Infectious Disease"/>
            <person name="Wu L."/>
            <person name="Ma J."/>
        </authorList>
    </citation>
    <scope>NUCLEOTIDE SEQUENCE [LARGE SCALE GENOMIC DNA]</scope>
    <source>
        <strain evidence="3">JCM 17201</strain>
    </source>
</reference>
<sequence length="84" mass="9514">MDDLTWTLKQLCRHNRDGSHTTQADRKQSLTLMARQLREGGFRQMRATSLKGKNINTLLTRWQSEDLSAGTLKNRLAGPGDMAN</sequence>
<protein>
    <recommendedName>
        <fullName evidence="1">Putative integrase N-terminal domain-containing protein</fullName>
    </recommendedName>
</protein>
<gene>
    <name evidence="2" type="ORF">GCM10022405_27900</name>
</gene>
<accession>A0ABP7LFV6</accession>
<comment type="caution">
    <text evidence="2">The sequence shown here is derived from an EMBL/GenBank/DDBJ whole genome shotgun (WGS) entry which is preliminary data.</text>
</comment>
<name>A0ABP7LFV6_9GAMM</name>